<keyword evidence="11" id="KW-0966">Cell projection</keyword>
<dbReference type="PANTHER" id="PTHR30065">
    <property type="entry name" value="FLAGELLAR BIOSYNTHETIC PROTEIN FLIR"/>
    <property type="match status" value="1"/>
</dbReference>
<name>A0A2W5NEX0_9SPHN</name>
<dbReference type="GO" id="GO:0005886">
    <property type="term" value="C:plasma membrane"/>
    <property type="evidence" value="ECO:0007669"/>
    <property type="project" value="UniProtKB-SubCell"/>
</dbReference>
<keyword evidence="4 10" id="KW-1003">Cell membrane</keyword>
<comment type="subcellular location">
    <subcellularLocation>
        <location evidence="10">Cell membrane</location>
        <topology evidence="10">Multi-pass membrane protein</topology>
    </subcellularLocation>
    <subcellularLocation>
        <location evidence="10">Bacterial flagellum basal body</location>
    </subcellularLocation>
</comment>
<dbReference type="Proteomes" id="UP000249082">
    <property type="component" value="Unassembled WGS sequence"/>
</dbReference>
<evidence type="ECO:0000313" key="12">
    <source>
        <dbReference type="Proteomes" id="UP000249082"/>
    </source>
</evidence>
<dbReference type="InterPro" id="IPR006303">
    <property type="entry name" value="FliR"/>
</dbReference>
<keyword evidence="11" id="KW-0969">Cilium</keyword>
<dbReference type="AlphaFoldDB" id="A0A2W5NEX0"/>
<gene>
    <name evidence="11" type="primary">fliR</name>
    <name evidence="11" type="ORF">DI555_19695</name>
</gene>
<keyword evidence="8 10" id="KW-0975">Bacterial flagellum</keyword>
<keyword evidence="7 10" id="KW-0472">Membrane</keyword>
<proteinExistence type="inferred from homology"/>
<dbReference type="GO" id="GO:0006605">
    <property type="term" value="P:protein targeting"/>
    <property type="evidence" value="ECO:0007669"/>
    <property type="project" value="UniProtKB-UniRule"/>
</dbReference>
<dbReference type="EMBL" id="QFPX01000021">
    <property type="protein sequence ID" value="PZQ52042.1"/>
    <property type="molecule type" value="Genomic_DNA"/>
</dbReference>
<feature type="transmembrane region" description="Helical" evidence="10">
    <location>
        <begin position="12"/>
        <end position="35"/>
    </location>
</feature>
<dbReference type="Pfam" id="PF01311">
    <property type="entry name" value="Bac_export_1"/>
    <property type="match status" value="1"/>
</dbReference>
<evidence type="ECO:0000256" key="3">
    <source>
        <dbReference type="ARBA" id="ARBA00021717"/>
    </source>
</evidence>
<accession>A0A2W5NEX0</accession>
<evidence type="ECO:0000256" key="9">
    <source>
        <dbReference type="NCBIfam" id="TIGR01400"/>
    </source>
</evidence>
<evidence type="ECO:0000313" key="11">
    <source>
        <dbReference type="EMBL" id="PZQ52042.1"/>
    </source>
</evidence>
<dbReference type="PANTHER" id="PTHR30065:SF1">
    <property type="entry name" value="SURFACE PRESENTATION OF ANTIGENS PROTEIN SPAR"/>
    <property type="match status" value="1"/>
</dbReference>
<evidence type="ECO:0000256" key="5">
    <source>
        <dbReference type="ARBA" id="ARBA00022692"/>
    </source>
</evidence>
<reference evidence="11 12" key="1">
    <citation type="submission" date="2017-08" db="EMBL/GenBank/DDBJ databases">
        <title>Infants hospitalized years apart are colonized by the same room-sourced microbial strains.</title>
        <authorList>
            <person name="Brooks B."/>
            <person name="Olm M.R."/>
            <person name="Firek B.A."/>
            <person name="Baker R."/>
            <person name="Thomas B.C."/>
            <person name="Morowitz M.J."/>
            <person name="Banfield J.F."/>
        </authorList>
    </citation>
    <scope>NUCLEOTIDE SEQUENCE [LARGE SCALE GENOMIC DNA]</scope>
    <source>
        <strain evidence="11">S2_005_002_R2_33</strain>
    </source>
</reference>
<comment type="function">
    <text evidence="1 10">Role in flagellar biosynthesis.</text>
</comment>
<evidence type="ECO:0000256" key="7">
    <source>
        <dbReference type="ARBA" id="ARBA00023136"/>
    </source>
</evidence>
<evidence type="ECO:0000256" key="2">
    <source>
        <dbReference type="ARBA" id="ARBA00009772"/>
    </source>
</evidence>
<comment type="caution">
    <text evidence="11">The sequence shown here is derived from an EMBL/GenBank/DDBJ whole genome shotgun (WGS) entry which is preliminary data.</text>
</comment>
<sequence length="261" mass="26717">MGGGSLDLATLATLPIDAATFLILFCRVGAVIMLLPAFSEDAVPPQIRLVMALGFTLGLYGMLQGHVAPAVKSEASLPLLVIGEMMVGLAMGMIVKILFSAAAIAGSIASQQVGLASALVNDPSMGGQAPLLSRLFGVAAVIVCMSLGVHHLWIASIFQSYSVFPVGGLPPAAQFADLAVKVTGQAMALGVSLSAPLILYGALFNVGLGLAARVAPSIQVFFITQPLNLLLGISVLAMTLGTMLTAFATAMGSFMQNGWSL</sequence>
<evidence type="ECO:0000256" key="8">
    <source>
        <dbReference type="ARBA" id="ARBA00023143"/>
    </source>
</evidence>
<evidence type="ECO:0000256" key="10">
    <source>
        <dbReference type="RuleBase" id="RU362071"/>
    </source>
</evidence>
<feature type="transmembrane region" description="Helical" evidence="10">
    <location>
        <begin position="47"/>
        <end position="67"/>
    </location>
</feature>
<feature type="transmembrane region" description="Helical" evidence="10">
    <location>
        <begin position="197"/>
        <end position="215"/>
    </location>
</feature>
<organism evidence="11 12">
    <name type="scientific">Novosphingobium pentaromativorans</name>
    <dbReference type="NCBI Taxonomy" id="205844"/>
    <lineage>
        <taxon>Bacteria</taxon>
        <taxon>Pseudomonadati</taxon>
        <taxon>Pseudomonadota</taxon>
        <taxon>Alphaproteobacteria</taxon>
        <taxon>Sphingomonadales</taxon>
        <taxon>Sphingomonadaceae</taxon>
        <taxon>Novosphingobium</taxon>
    </lineage>
</organism>
<dbReference type="GO" id="GO:0009425">
    <property type="term" value="C:bacterial-type flagellum basal body"/>
    <property type="evidence" value="ECO:0007669"/>
    <property type="project" value="UniProtKB-SubCell"/>
</dbReference>
<feature type="transmembrane region" description="Helical" evidence="10">
    <location>
        <begin position="131"/>
        <end position="154"/>
    </location>
</feature>
<keyword evidence="11" id="KW-0282">Flagellum</keyword>
<evidence type="ECO:0000256" key="1">
    <source>
        <dbReference type="ARBA" id="ARBA00002578"/>
    </source>
</evidence>
<keyword evidence="5 10" id="KW-0812">Transmembrane</keyword>
<evidence type="ECO:0000256" key="4">
    <source>
        <dbReference type="ARBA" id="ARBA00022475"/>
    </source>
</evidence>
<evidence type="ECO:0000256" key="6">
    <source>
        <dbReference type="ARBA" id="ARBA00022989"/>
    </source>
</evidence>
<protein>
    <recommendedName>
        <fullName evidence="3 9">Flagellar biosynthetic protein FliR</fullName>
    </recommendedName>
</protein>
<dbReference type="GO" id="GO:0044780">
    <property type="term" value="P:bacterial-type flagellum assembly"/>
    <property type="evidence" value="ECO:0007669"/>
    <property type="project" value="UniProtKB-UniRule"/>
</dbReference>
<keyword evidence="6 10" id="KW-1133">Transmembrane helix</keyword>
<feature type="transmembrane region" description="Helical" evidence="10">
    <location>
        <begin position="87"/>
        <end position="110"/>
    </location>
</feature>
<comment type="similarity">
    <text evidence="2 10">Belongs to the FliR/MopE/SpaR family.</text>
</comment>
<dbReference type="NCBIfam" id="TIGR01400">
    <property type="entry name" value="fliR"/>
    <property type="match status" value="1"/>
</dbReference>
<dbReference type="InterPro" id="IPR002010">
    <property type="entry name" value="T3SS_IM_R"/>
</dbReference>
<feature type="transmembrane region" description="Helical" evidence="10">
    <location>
        <begin position="227"/>
        <end position="251"/>
    </location>
</feature>
<dbReference type="PRINTS" id="PR00953">
    <property type="entry name" value="TYPE3IMRPROT"/>
</dbReference>